<dbReference type="EMBL" id="QGTX01000001">
    <property type="protein sequence ID" value="PWW22170.1"/>
    <property type="molecule type" value="Genomic_DNA"/>
</dbReference>
<evidence type="ECO:0000313" key="2">
    <source>
        <dbReference type="Proteomes" id="UP000246661"/>
    </source>
</evidence>
<reference evidence="2" key="1">
    <citation type="submission" date="2018-05" db="EMBL/GenBank/DDBJ databases">
        <authorList>
            <person name="Klenk H.-P."/>
            <person name="Huntemann M."/>
            <person name="Clum A."/>
            <person name="Pillay M."/>
            <person name="Palaniappan K."/>
            <person name="Varghese N."/>
            <person name="Mikhailova N."/>
            <person name="Stamatis D."/>
            <person name="Reddy T."/>
            <person name="Daum C."/>
            <person name="Shapiro N."/>
            <person name="Ivanova N."/>
            <person name="Kyrpides N."/>
            <person name="Woyke T."/>
        </authorList>
    </citation>
    <scope>NUCLEOTIDE SEQUENCE [LARGE SCALE GENOMIC DNA]</scope>
    <source>
        <strain evidence="2">DSM 45417</strain>
    </source>
</reference>
<dbReference type="AlphaFoldDB" id="A0A317QKK5"/>
<name>A0A317QKK5_9ACTN</name>
<comment type="caution">
    <text evidence="1">The sequence shown here is derived from an EMBL/GenBank/DDBJ whole genome shotgun (WGS) entry which is preliminary data.</text>
</comment>
<accession>A0A317QKK5</accession>
<dbReference type="Proteomes" id="UP000246661">
    <property type="component" value="Unassembled WGS sequence"/>
</dbReference>
<sequence length="92" mass="9663">MGPVQQRAPSDQRSFPVPTDTLVLACRLSGLSLTELWWEYLALGGTRSPAELAARMAPGHPWPALEDLVLSAAADEALISGGLPPLVRSSAG</sequence>
<keyword evidence="2" id="KW-1185">Reference proteome</keyword>
<proteinExistence type="predicted"/>
<protein>
    <submittedName>
        <fullName evidence="1">Uncharacterized protein</fullName>
    </submittedName>
</protein>
<gene>
    <name evidence="1" type="ORF">JD79_01319</name>
</gene>
<evidence type="ECO:0000313" key="1">
    <source>
        <dbReference type="EMBL" id="PWW22170.1"/>
    </source>
</evidence>
<organism evidence="1 2">
    <name type="scientific">Geodermatophilus normandii</name>
    <dbReference type="NCBI Taxonomy" id="1137989"/>
    <lineage>
        <taxon>Bacteria</taxon>
        <taxon>Bacillati</taxon>
        <taxon>Actinomycetota</taxon>
        <taxon>Actinomycetes</taxon>
        <taxon>Geodermatophilales</taxon>
        <taxon>Geodermatophilaceae</taxon>
        <taxon>Geodermatophilus</taxon>
    </lineage>
</organism>